<organism evidence="2 3">
    <name type="scientific">Shewanella benthica</name>
    <dbReference type="NCBI Taxonomy" id="43661"/>
    <lineage>
        <taxon>Bacteria</taxon>
        <taxon>Pseudomonadati</taxon>
        <taxon>Pseudomonadota</taxon>
        <taxon>Gammaproteobacteria</taxon>
        <taxon>Alteromonadales</taxon>
        <taxon>Shewanellaceae</taxon>
        <taxon>Shewanella</taxon>
    </lineage>
</organism>
<evidence type="ECO:0000313" key="3">
    <source>
        <dbReference type="Proteomes" id="UP000250123"/>
    </source>
</evidence>
<name>A0A330LZE1_9GAMM</name>
<dbReference type="InterPro" id="IPR001763">
    <property type="entry name" value="Rhodanese-like_dom"/>
</dbReference>
<protein>
    <recommendedName>
        <fullName evidence="1">Rhodanese domain-containing protein</fullName>
    </recommendedName>
</protein>
<reference evidence="3" key="1">
    <citation type="submission" date="2018-06" db="EMBL/GenBank/DDBJ databases">
        <authorList>
            <person name="Cea G.-C."/>
            <person name="William W."/>
        </authorList>
    </citation>
    <scope>NUCLEOTIDE SEQUENCE [LARGE SCALE GENOMIC DNA]</scope>
    <source>
        <strain evidence="3">DB21MT-2</strain>
    </source>
</reference>
<dbReference type="KEGG" id="sbk:SHEWBE_1386"/>
<accession>A0A330LZE1</accession>
<feature type="domain" description="Rhodanese" evidence="1">
    <location>
        <begin position="29"/>
        <end position="106"/>
    </location>
</feature>
<dbReference type="Pfam" id="PF00581">
    <property type="entry name" value="Rhodanese"/>
    <property type="match status" value="1"/>
</dbReference>
<dbReference type="AlphaFoldDB" id="A0A330LZE1"/>
<dbReference type="OrthoDB" id="9791096at2"/>
<dbReference type="Gene3D" id="3.40.250.10">
    <property type="entry name" value="Rhodanese-like domain"/>
    <property type="match status" value="1"/>
</dbReference>
<dbReference type="EMBL" id="LS483452">
    <property type="protein sequence ID" value="SQH75352.1"/>
    <property type="molecule type" value="Genomic_DNA"/>
</dbReference>
<dbReference type="CDD" id="cd00158">
    <property type="entry name" value="RHOD"/>
    <property type="match status" value="1"/>
</dbReference>
<evidence type="ECO:0000259" key="1">
    <source>
        <dbReference type="PROSITE" id="PS50206"/>
    </source>
</evidence>
<proteinExistence type="predicted"/>
<sequence>MLRSIADIMAEVKAPLNTITAQQAALMCQSKNGVLIDVRETSERAQHAVECAVHIPRGVLEMKMLSLYPDEKLAIFIHCGSGFRACLAAEQLLRLGYENVWAITCKLDAVFAANS</sequence>
<evidence type="ECO:0000313" key="2">
    <source>
        <dbReference type="EMBL" id="SQH75352.1"/>
    </source>
</evidence>
<dbReference type="InterPro" id="IPR036873">
    <property type="entry name" value="Rhodanese-like_dom_sf"/>
</dbReference>
<dbReference type="SUPFAM" id="SSF52821">
    <property type="entry name" value="Rhodanese/Cell cycle control phosphatase"/>
    <property type="match status" value="1"/>
</dbReference>
<gene>
    <name evidence="2" type="ORF">SHEWBE_1386</name>
</gene>
<dbReference type="PROSITE" id="PS50206">
    <property type="entry name" value="RHODANESE_3"/>
    <property type="match status" value="1"/>
</dbReference>
<dbReference type="RefSeq" id="WP_112351909.1">
    <property type="nucleotide sequence ID" value="NZ_LS483452.1"/>
</dbReference>
<dbReference type="Proteomes" id="UP000250123">
    <property type="component" value="Chromosome SHEWBE"/>
</dbReference>